<gene>
    <name evidence="2" type="ORF">WMO14_08920</name>
</gene>
<keyword evidence="3" id="KW-1185">Reference proteome</keyword>
<evidence type="ECO:0000313" key="3">
    <source>
        <dbReference type="Proteomes" id="UP001442364"/>
    </source>
</evidence>
<sequence>MNILTYIGIAIGGLIAVGSTLGITLGIVVTIIYKIFRAVKYKISLFD</sequence>
<protein>
    <submittedName>
        <fullName evidence="2">Uncharacterized protein</fullName>
    </submittedName>
</protein>
<evidence type="ECO:0000256" key="1">
    <source>
        <dbReference type="SAM" id="Phobius"/>
    </source>
</evidence>
<comment type="caution">
    <text evidence="2">The sequence shown here is derived from an EMBL/GenBank/DDBJ whole genome shotgun (WGS) entry which is preliminary data.</text>
</comment>
<dbReference type="RefSeq" id="WP_318255708.1">
    <property type="nucleotide sequence ID" value="NZ_DAWDXV010000007.1"/>
</dbReference>
<accession>A0ABV1BZY3</accession>
<keyword evidence="1" id="KW-0472">Membrane</keyword>
<keyword evidence="1" id="KW-0812">Transmembrane</keyword>
<reference evidence="2 3" key="1">
    <citation type="submission" date="2024-03" db="EMBL/GenBank/DDBJ databases">
        <title>Human intestinal bacterial collection.</title>
        <authorList>
            <person name="Pauvert C."/>
            <person name="Hitch T.C.A."/>
            <person name="Clavel T."/>
        </authorList>
    </citation>
    <scope>NUCLEOTIDE SEQUENCE [LARGE SCALE GENOMIC DNA]</scope>
    <source>
        <strain evidence="2 3">CLA-AA-H255</strain>
    </source>
</reference>
<organism evidence="2 3">
    <name type="scientific">[Lactobacillus] rogosae</name>
    <dbReference type="NCBI Taxonomy" id="706562"/>
    <lineage>
        <taxon>Bacteria</taxon>
        <taxon>Bacillati</taxon>
        <taxon>Bacillota</taxon>
        <taxon>Clostridia</taxon>
        <taxon>Lachnospirales</taxon>
        <taxon>Lachnospiraceae</taxon>
        <taxon>Lachnospira</taxon>
    </lineage>
</organism>
<evidence type="ECO:0000313" key="2">
    <source>
        <dbReference type="EMBL" id="MEQ2380001.1"/>
    </source>
</evidence>
<dbReference type="Proteomes" id="UP001442364">
    <property type="component" value="Unassembled WGS sequence"/>
</dbReference>
<proteinExistence type="predicted"/>
<keyword evidence="1" id="KW-1133">Transmembrane helix</keyword>
<dbReference type="EMBL" id="JBBMER010000006">
    <property type="protein sequence ID" value="MEQ2380001.1"/>
    <property type="molecule type" value="Genomic_DNA"/>
</dbReference>
<feature type="transmembrane region" description="Helical" evidence="1">
    <location>
        <begin position="6"/>
        <end position="33"/>
    </location>
</feature>
<name>A0ABV1BZY3_9FIRM</name>